<dbReference type="EMBL" id="JAYMYR010000003">
    <property type="protein sequence ID" value="KAK7372722.1"/>
    <property type="molecule type" value="Genomic_DNA"/>
</dbReference>
<feature type="transmembrane region" description="Helical" evidence="2">
    <location>
        <begin position="415"/>
        <end position="437"/>
    </location>
</feature>
<dbReference type="Pfam" id="PF13962">
    <property type="entry name" value="PGG"/>
    <property type="match status" value="1"/>
</dbReference>
<comment type="subcellular location">
    <subcellularLocation>
        <location evidence="1">Cell membrane</location>
        <topology evidence="1">Peripheral membrane protein</topology>
        <orientation evidence="1">Cytoplasmic side</orientation>
    </subcellularLocation>
</comment>
<dbReference type="AlphaFoldDB" id="A0AAN9RIP0"/>
<feature type="domain" description="PGG" evidence="3">
    <location>
        <begin position="335"/>
        <end position="435"/>
    </location>
</feature>
<dbReference type="InterPro" id="IPR002110">
    <property type="entry name" value="Ankyrin_rpt"/>
</dbReference>
<dbReference type="InterPro" id="IPR036770">
    <property type="entry name" value="Ankyrin_rpt-contain_sf"/>
</dbReference>
<dbReference type="Gene3D" id="1.25.40.20">
    <property type="entry name" value="Ankyrin repeat-containing domain"/>
    <property type="match status" value="1"/>
</dbReference>
<evidence type="ECO:0000256" key="2">
    <source>
        <dbReference type="SAM" id="Phobius"/>
    </source>
</evidence>
<gene>
    <name evidence="4" type="ORF">VNO80_06109</name>
</gene>
<dbReference type="Proteomes" id="UP001374584">
    <property type="component" value="Unassembled WGS sequence"/>
</dbReference>
<keyword evidence="2" id="KW-0812">Transmembrane</keyword>
<comment type="caution">
    <text evidence="4">The sequence shown here is derived from an EMBL/GenBank/DDBJ whole genome shotgun (WGS) entry which is preliminary data.</text>
</comment>
<dbReference type="PANTHER" id="PTHR24177">
    <property type="entry name" value="CASKIN"/>
    <property type="match status" value="1"/>
</dbReference>
<evidence type="ECO:0000256" key="1">
    <source>
        <dbReference type="ARBA" id="ARBA00004413"/>
    </source>
</evidence>
<keyword evidence="5" id="KW-1185">Reference proteome</keyword>
<evidence type="ECO:0000259" key="3">
    <source>
        <dbReference type="Pfam" id="PF13962"/>
    </source>
</evidence>
<evidence type="ECO:0000313" key="4">
    <source>
        <dbReference type="EMBL" id="KAK7372722.1"/>
    </source>
</evidence>
<protein>
    <recommendedName>
        <fullName evidence="3">PGG domain-containing protein</fullName>
    </recommendedName>
</protein>
<name>A0AAN9RIP0_PHACN</name>
<proteinExistence type="predicted"/>
<reference evidence="4 5" key="1">
    <citation type="submission" date="2024-01" db="EMBL/GenBank/DDBJ databases">
        <title>The genomes of 5 underutilized Papilionoideae crops provide insights into root nodulation and disease resistanc.</title>
        <authorList>
            <person name="Jiang F."/>
        </authorList>
    </citation>
    <scope>NUCLEOTIDE SEQUENCE [LARGE SCALE GENOMIC DNA]</scope>
    <source>
        <strain evidence="4">JINMINGXINNONG_FW02</strain>
        <tissue evidence="4">Leaves</tissue>
    </source>
</reference>
<feature type="transmembrane region" description="Helical" evidence="2">
    <location>
        <begin position="366"/>
        <end position="395"/>
    </location>
</feature>
<organism evidence="4 5">
    <name type="scientific">Phaseolus coccineus</name>
    <name type="common">Scarlet runner bean</name>
    <name type="synonym">Phaseolus multiflorus</name>
    <dbReference type="NCBI Taxonomy" id="3886"/>
    <lineage>
        <taxon>Eukaryota</taxon>
        <taxon>Viridiplantae</taxon>
        <taxon>Streptophyta</taxon>
        <taxon>Embryophyta</taxon>
        <taxon>Tracheophyta</taxon>
        <taxon>Spermatophyta</taxon>
        <taxon>Magnoliopsida</taxon>
        <taxon>eudicotyledons</taxon>
        <taxon>Gunneridae</taxon>
        <taxon>Pentapetalae</taxon>
        <taxon>rosids</taxon>
        <taxon>fabids</taxon>
        <taxon>Fabales</taxon>
        <taxon>Fabaceae</taxon>
        <taxon>Papilionoideae</taxon>
        <taxon>50 kb inversion clade</taxon>
        <taxon>NPAAA clade</taxon>
        <taxon>indigoferoid/millettioid clade</taxon>
        <taxon>Phaseoleae</taxon>
        <taxon>Phaseolus</taxon>
    </lineage>
</organism>
<dbReference type="PANTHER" id="PTHR24177:SF446">
    <property type="entry name" value="ANKYRIN REPEAT-CONTAINING PROTEIN NPR4-LIKE"/>
    <property type="match status" value="1"/>
</dbReference>
<dbReference type="SMART" id="SM00248">
    <property type="entry name" value="ANK"/>
    <property type="match status" value="2"/>
</dbReference>
<dbReference type="GO" id="GO:0005886">
    <property type="term" value="C:plasma membrane"/>
    <property type="evidence" value="ECO:0007669"/>
    <property type="project" value="UniProtKB-SubCell"/>
</dbReference>
<sequence>MMNPDVEARDESNIEIIISRDYLRPDQTHPPLATSNAVTPSDIYWHAYMDEWGKMEPIVKNDPNSVLIPLTGSGATALHVAAGAGNIIFAKELTKLMKPEDQLIPNSQGMLAVHLAALSGHHRIVKHFCSQQHLLDKMAYEDIEKLFFMTISNNMFDAAMEIFEKHPLELSTARDKEELTALHMLARKPSTILCMELENDKESIRNVVDIKLEDDKDTEESIVNVVDMEIEEEKDSGGTGIVLLKRIWAEVGKLRMEEILELITRPSVALFDAIKSETMTKHQFHKSSHTQKVERKVPHELRSVRNKKGKRPIDVFYDEHKQLSKDIKEAAKGIADSGMIVATLVATVAFAAALTALTVPGDKNNAWFIVFIVTNTVALFSSCTSIICFLSNFTYSRLARSEFVVSLNPTLQSGSGFLIISFTAMVLAFIAASFLIFAHTTNCYSMIDFWYVSLLMRQNANVEIVRVIDAKERVVCKGSYNT</sequence>
<evidence type="ECO:0000313" key="5">
    <source>
        <dbReference type="Proteomes" id="UP001374584"/>
    </source>
</evidence>
<feature type="transmembrane region" description="Helical" evidence="2">
    <location>
        <begin position="338"/>
        <end position="359"/>
    </location>
</feature>
<accession>A0AAN9RIP0</accession>
<dbReference type="SUPFAM" id="SSF48403">
    <property type="entry name" value="Ankyrin repeat"/>
    <property type="match status" value="1"/>
</dbReference>
<keyword evidence="2" id="KW-1133">Transmembrane helix</keyword>
<keyword evidence="2" id="KW-0472">Membrane</keyword>
<dbReference type="InterPro" id="IPR026961">
    <property type="entry name" value="PGG_dom"/>
</dbReference>